<comment type="caution">
    <text evidence="1">The sequence shown here is derived from an EMBL/GenBank/DDBJ whole genome shotgun (WGS) entry which is preliminary data.</text>
</comment>
<evidence type="ECO:0000313" key="2">
    <source>
        <dbReference type="Proteomes" id="UP000237347"/>
    </source>
</evidence>
<gene>
    <name evidence="1" type="ORF">CFP56_020200</name>
</gene>
<sequence>MCFRFAWSSLPEI</sequence>
<organism evidence="1 2">
    <name type="scientific">Quercus suber</name>
    <name type="common">Cork oak</name>
    <dbReference type="NCBI Taxonomy" id="58331"/>
    <lineage>
        <taxon>Eukaryota</taxon>
        <taxon>Viridiplantae</taxon>
        <taxon>Streptophyta</taxon>
        <taxon>Embryophyta</taxon>
        <taxon>Tracheophyta</taxon>
        <taxon>Spermatophyta</taxon>
        <taxon>Magnoliopsida</taxon>
        <taxon>eudicotyledons</taxon>
        <taxon>Gunneridae</taxon>
        <taxon>Pentapetalae</taxon>
        <taxon>rosids</taxon>
        <taxon>fabids</taxon>
        <taxon>Fagales</taxon>
        <taxon>Fagaceae</taxon>
        <taxon>Quercus</taxon>
    </lineage>
</organism>
<name>A0AAW0KGY1_QUESU</name>
<dbReference type="Proteomes" id="UP000237347">
    <property type="component" value="Unassembled WGS sequence"/>
</dbReference>
<proteinExistence type="predicted"/>
<reference evidence="1 2" key="1">
    <citation type="journal article" date="2018" name="Sci. Data">
        <title>The draft genome sequence of cork oak.</title>
        <authorList>
            <person name="Ramos A.M."/>
            <person name="Usie A."/>
            <person name="Barbosa P."/>
            <person name="Barros P.M."/>
            <person name="Capote T."/>
            <person name="Chaves I."/>
            <person name="Simoes F."/>
            <person name="Abreu I."/>
            <person name="Carrasquinho I."/>
            <person name="Faro C."/>
            <person name="Guimaraes J.B."/>
            <person name="Mendonca D."/>
            <person name="Nobrega F."/>
            <person name="Rodrigues L."/>
            <person name="Saibo N.J.M."/>
            <person name="Varela M.C."/>
            <person name="Egas C."/>
            <person name="Matos J."/>
            <person name="Miguel C.M."/>
            <person name="Oliveira M.M."/>
            <person name="Ricardo C.P."/>
            <person name="Goncalves S."/>
        </authorList>
    </citation>
    <scope>NUCLEOTIDE SEQUENCE [LARGE SCALE GENOMIC DNA]</scope>
    <source>
        <strain evidence="2">cv. HL8</strain>
    </source>
</reference>
<accession>A0AAW0KGY1</accession>
<protein>
    <submittedName>
        <fullName evidence="1">Uncharacterized protein</fullName>
    </submittedName>
</protein>
<keyword evidence="2" id="KW-1185">Reference proteome</keyword>
<evidence type="ECO:0000313" key="1">
    <source>
        <dbReference type="EMBL" id="KAK7838150.1"/>
    </source>
</evidence>
<dbReference type="EMBL" id="PKMF04000312">
    <property type="protein sequence ID" value="KAK7838150.1"/>
    <property type="molecule type" value="Genomic_DNA"/>
</dbReference>